<dbReference type="Proteomes" id="UP001379533">
    <property type="component" value="Chromosome"/>
</dbReference>
<keyword evidence="4" id="KW-0949">S-adenosyl-L-methionine</keyword>
<keyword evidence="2" id="KW-0489">Methyltransferase</keyword>
<protein>
    <submittedName>
        <fullName evidence="6">Cyclopropane-fatty-acyl-phospholipid synthase family protein</fullName>
    </submittedName>
</protein>
<dbReference type="Gene3D" id="3.40.50.150">
    <property type="entry name" value="Vaccinia Virus protein VP39"/>
    <property type="match status" value="1"/>
</dbReference>
<evidence type="ECO:0000256" key="5">
    <source>
        <dbReference type="ARBA" id="ARBA00023098"/>
    </source>
</evidence>
<dbReference type="Pfam" id="PF02353">
    <property type="entry name" value="CMAS"/>
    <property type="match status" value="1"/>
</dbReference>
<keyword evidence="7" id="KW-1185">Reference proteome</keyword>
<comment type="similarity">
    <text evidence="1">Belongs to the CFA/CMAS family.</text>
</comment>
<dbReference type="SUPFAM" id="SSF53335">
    <property type="entry name" value="S-adenosyl-L-methionine-dependent methyltransferases"/>
    <property type="match status" value="1"/>
</dbReference>
<evidence type="ECO:0000256" key="2">
    <source>
        <dbReference type="ARBA" id="ARBA00022603"/>
    </source>
</evidence>
<dbReference type="RefSeq" id="WP_394842049.1">
    <property type="nucleotide sequence ID" value="NZ_CP089982.1"/>
</dbReference>
<dbReference type="PANTHER" id="PTHR43667">
    <property type="entry name" value="CYCLOPROPANE-FATTY-ACYL-PHOSPHOLIPID SYNTHASE"/>
    <property type="match status" value="1"/>
</dbReference>
<evidence type="ECO:0000313" key="6">
    <source>
        <dbReference type="EMBL" id="WXA91429.1"/>
    </source>
</evidence>
<evidence type="ECO:0000256" key="1">
    <source>
        <dbReference type="ARBA" id="ARBA00010815"/>
    </source>
</evidence>
<dbReference type="CDD" id="cd02440">
    <property type="entry name" value="AdoMet_MTases"/>
    <property type="match status" value="1"/>
</dbReference>
<accession>A0ABZ2K040</accession>
<organism evidence="6 7">
    <name type="scientific">Pendulispora brunnea</name>
    <dbReference type="NCBI Taxonomy" id="2905690"/>
    <lineage>
        <taxon>Bacteria</taxon>
        <taxon>Pseudomonadati</taxon>
        <taxon>Myxococcota</taxon>
        <taxon>Myxococcia</taxon>
        <taxon>Myxococcales</taxon>
        <taxon>Sorangiineae</taxon>
        <taxon>Pendulisporaceae</taxon>
        <taxon>Pendulispora</taxon>
    </lineage>
</organism>
<name>A0ABZ2K040_9BACT</name>
<dbReference type="InterPro" id="IPR003333">
    <property type="entry name" value="CMAS"/>
</dbReference>
<dbReference type="EMBL" id="CP089982">
    <property type="protein sequence ID" value="WXA91429.1"/>
    <property type="molecule type" value="Genomic_DNA"/>
</dbReference>
<proteinExistence type="inferred from homology"/>
<dbReference type="InterPro" id="IPR050723">
    <property type="entry name" value="CFA/CMAS"/>
</dbReference>
<dbReference type="InterPro" id="IPR029063">
    <property type="entry name" value="SAM-dependent_MTases_sf"/>
</dbReference>
<evidence type="ECO:0000256" key="4">
    <source>
        <dbReference type="ARBA" id="ARBA00022691"/>
    </source>
</evidence>
<dbReference type="PIRSF" id="PIRSF003085">
    <property type="entry name" value="CMAS"/>
    <property type="match status" value="1"/>
</dbReference>
<sequence>MNASTQVSGQASGASPEAIRYHYDVGNDFYRLWLDANMVYSGAMWGPDDDLEAAQLRKIDYHIWEAGAPGSANVLDIGCGWGALLRRLVGEHGVARAVGLTLSDAQAEWARARSDGRVDVRVESWADHVPAAPYDAIISIGAFEHFARLESSEEEKIDNYRAFFQQCQRWLRPNGRMSLQTFAYGNTRSRREATASPSTQFLANEIFPETDPPRLANIAEATEGSFEVVSLRNDRKDYARTCRVWLDNLRTRRDDLVALVGEEKVARYERYLQYSFYGFETGNLGLFRITLRRIEPKWQPKR</sequence>
<keyword evidence="3" id="KW-0808">Transferase</keyword>
<evidence type="ECO:0000313" key="7">
    <source>
        <dbReference type="Proteomes" id="UP001379533"/>
    </source>
</evidence>
<reference evidence="6 7" key="1">
    <citation type="submission" date="2021-12" db="EMBL/GenBank/DDBJ databases">
        <title>Discovery of the Pendulisporaceae a myxobacterial family with distinct sporulation behavior and unique specialized metabolism.</title>
        <authorList>
            <person name="Garcia R."/>
            <person name="Popoff A."/>
            <person name="Bader C.D."/>
            <person name="Loehr J."/>
            <person name="Walesch S."/>
            <person name="Walt C."/>
            <person name="Boldt J."/>
            <person name="Bunk B."/>
            <person name="Haeckl F.J.F.P.J."/>
            <person name="Gunesch A.P."/>
            <person name="Birkelbach J."/>
            <person name="Nuebel U."/>
            <person name="Pietschmann T."/>
            <person name="Bach T."/>
            <person name="Mueller R."/>
        </authorList>
    </citation>
    <scope>NUCLEOTIDE SEQUENCE [LARGE SCALE GENOMIC DNA]</scope>
    <source>
        <strain evidence="6 7">MSr12523</strain>
    </source>
</reference>
<gene>
    <name evidence="6" type="ORF">LZC95_33850</name>
</gene>
<evidence type="ECO:0000256" key="3">
    <source>
        <dbReference type="ARBA" id="ARBA00022679"/>
    </source>
</evidence>
<dbReference type="PANTHER" id="PTHR43667:SF1">
    <property type="entry name" value="CYCLOPROPANE-FATTY-ACYL-PHOSPHOLIPID SYNTHASE"/>
    <property type="match status" value="1"/>
</dbReference>
<keyword evidence="5" id="KW-0443">Lipid metabolism</keyword>